<dbReference type="STRING" id="1218598.LEP1GSC060_1423"/>
<sequence length="54" mass="6467">MNSNSILTNSENKSVDFKNQNVIFNFLVETYSKLFTDFVLEREEFETILRPYIQ</sequence>
<evidence type="ECO:0000313" key="1">
    <source>
        <dbReference type="EMBL" id="EMY79797.1"/>
    </source>
</evidence>
<organism evidence="1 2">
    <name type="scientific">Leptospira weilii serovar Ranarum str. ICFT</name>
    <dbReference type="NCBI Taxonomy" id="1218598"/>
    <lineage>
        <taxon>Bacteria</taxon>
        <taxon>Pseudomonadati</taxon>
        <taxon>Spirochaetota</taxon>
        <taxon>Spirochaetia</taxon>
        <taxon>Leptospirales</taxon>
        <taxon>Leptospiraceae</taxon>
        <taxon>Leptospira</taxon>
    </lineage>
</organism>
<name>N1WRB7_9LEPT</name>
<dbReference type="EMBL" id="AOHC02000001">
    <property type="protein sequence ID" value="EMY79797.1"/>
    <property type="molecule type" value="Genomic_DNA"/>
</dbReference>
<accession>N1WRB7</accession>
<protein>
    <submittedName>
        <fullName evidence="1">Uncharacterized protein</fullName>
    </submittedName>
</protein>
<gene>
    <name evidence="1" type="ORF">LEP1GSC060_1423</name>
</gene>
<dbReference type="AlphaFoldDB" id="N1WRB7"/>
<keyword evidence="2" id="KW-1185">Reference proteome</keyword>
<reference evidence="1" key="1">
    <citation type="submission" date="2013-03" db="EMBL/GenBank/DDBJ databases">
        <authorList>
            <person name="Harkins D.M."/>
            <person name="Durkin A.S."/>
            <person name="Brinkac L.M."/>
            <person name="Haft D.H."/>
            <person name="Selengut J.D."/>
            <person name="Sanka R."/>
            <person name="DePew J."/>
            <person name="Purushe J."/>
            <person name="Hartskeerl R.A."/>
            <person name="Ahmed A."/>
            <person name="van der Linden H."/>
            <person name="Goris M.G.A."/>
            <person name="Vinetz J.M."/>
            <person name="Sutton G.G."/>
            <person name="Nierman W.C."/>
            <person name="Fouts D.E."/>
        </authorList>
    </citation>
    <scope>NUCLEOTIDE SEQUENCE [LARGE SCALE GENOMIC DNA]</scope>
    <source>
        <strain evidence="1">ICFT</strain>
    </source>
</reference>
<dbReference type="Proteomes" id="UP000012313">
    <property type="component" value="Unassembled WGS sequence"/>
</dbReference>
<proteinExistence type="predicted"/>
<evidence type="ECO:0000313" key="2">
    <source>
        <dbReference type="Proteomes" id="UP000012313"/>
    </source>
</evidence>
<comment type="caution">
    <text evidence="1">The sequence shown here is derived from an EMBL/GenBank/DDBJ whole genome shotgun (WGS) entry which is preliminary data.</text>
</comment>